<sequence length="308" mass="32539">MKVLALVILAVASAAGKGSGPYLPSGWRPQGPGFYLPSEVKPSKNIQEIILAGSEASGSDSLREYGPPTVLNVQNLINQGLPDAVTEQSFEIVPLVVDIEKKDVIEAIENTEAKTEQAVEQSEATTESANQEDLISNVESTQASIANEEISNANVEISQLEKVSKSAEKSIKSESHSTQESSSSYQSSSSQESSSSLSQSSASQESSSLSQSSLSQVSQESLSSEQPTGECQTDVTERSEEAQVSSDASTEQVQNIPDIISNLENENKAQQTKNAVNDLAVKDAGIVAPDGLLEYGPPGFAEYGPPKV</sequence>
<reference evidence="3" key="1">
    <citation type="submission" date="2022-03" db="EMBL/GenBank/DDBJ databases">
        <authorList>
            <person name="Tunstrom K."/>
        </authorList>
    </citation>
    <scope>NUCLEOTIDE SEQUENCE</scope>
</reference>
<feature type="compositionally biased region" description="Polar residues" evidence="1">
    <location>
        <begin position="262"/>
        <end position="271"/>
    </location>
</feature>
<comment type="caution">
    <text evidence="3">The sequence shown here is derived from an EMBL/GenBank/DDBJ whole genome shotgun (WGS) entry which is preliminary data.</text>
</comment>
<dbReference type="AlphaFoldDB" id="A0AAU9UHK7"/>
<feature type="region of interest" description="Disordered" evidence="1">
    <location>
        <begin position="168"/>
        <end position="271"/>
    </location>
</feature>
<evidence type="ECO:0000256" key="1">
    <source>
        <dbReference type="SAM" id="MobiDB-lite"/>
    </source>
</evidence>
<feature type="compositionally biased region" description="Polar residues" evidence="1">
    <location>
        <begin position="242"/>
        <end position="255"/>
    </location>
</feature>
<accession>A0AAU9UHK7</accession>
<feature type="compositionally biased region" description="Basic and acidic residues" evidence="1">
    <location>
        <begin position="168"/>
        <end position="177"/>
    </location>
</feature>
<proteinExistence type="predicted"/>
<evidence type="ECO:0000313" key="4">
    <source>
        <dbReference type="Proteomes" id="UP001153954"/>
    </source>
</evidence>
<name>A0AAU9UHK7_EUPED</name>
<feature type="chain" id="PRO_5043314300" evidence="2">
    <location>
        <begin position="21"/>
        <end position="308"/>
    </location>
</feature>
<feature type="region of interest" description="Disordered" evidence="1">
    <location>
        <begin position="113"/>
        <end position="133"/>
    </location>
</feature>
<feature type="signal peptide" evidence="2">
    <location>
        <begin position="1"/>
        <end position="20"/>
    </location>
</feature>
<evidence type="ECO:0000256" key="2">
    <source>
        <dbReference type="SAM" id="SignalP"/>
    </source>
</evidence>
<feature type="compositionally biased region" description="Polar residues" evidence="1">
    <location>
        <begin position="118"/>
        <end position="133"/>
    </location>
</feature>
<gene>
    <name evidence="3" type="ORF">EEDITHA_LOCUS13745</name>
</gene>
<dbReference type="EMBL" id="CAKOGL010000020">
    <property type="protein sequence ID" value="CAH2098648.1"/>
    <property type="molecule type" value="Genomic_DNA"/>
</dbReference>
<evidence type="ECO:0000313" key="3">
    <source>
        <dbReference type="EMBL" id="CAH2098648.1"/>
    </source>
</evidence>
<keyword evidence="4" id="KW-1185">Reference proteome</keyword>
<keyword evidence="2" id="KW-0732">Signal</keyword>
<dbReference type="Proteomes" id="UP001153954">
    <property type="component" value="Unassembled WGS sequence"/>
</dbReference>
<protein>
    <submittedName>
        <fullName evidence="3">Uncharacterized protein</fullName>
    </submittedName>
</protein>
<feature type="compositionally biased region" description="Low complexity" evidence="1">
    <location>
        <begin position="178"/>
        <end position="226"/>
    </location>
</feature>
<organism evidence="3 4">
    <name type="scientific">Euphydryas editha</name>
    <name type="common">Edith's checkerspot</name>
    <dbReference type="NCBI Taxonomy" id="104508"/>
    <lineage>
        <taxon>Eukaryota</taxon>
        <taxon>Metazoa</taxon>
        <taxon>Ecdysozoa</taxon>
        <taxon>Arthropoda</taxon>
        <taxon>Hexapoda</taxon>
        <taxon>Insecta</taxon>
        <taxon>Pterygota</taxon>
        <taxon>Neoptera</taxon>
        <taxon>Endopterygota</taxon>
        <taxon>Lepidoptera</taxon>
        <taxon>Glossata</taxon>
        <taxon>Ditrysia</taxon>
        <taxon>Papilionoidea</taxon>
        <taxon>Nymphalidae</taxon>
        <taxon>Nymphalinae</taxon>
        <taxon>Euphydryas</taxon>
    </lineage>
</organism>